<protein>
    <recommendedName>
        <fullName evidence="7">Oberon coiled-coil region domain-containing protein</fullName>
    </recommendedName>
</protein>
<dbReference type="Pfam" id="PF16312">
    <property type="entry name" value="Oberon_cc"/>
    <property type="match status" value="1"/>
</dbReference>
<reference evidence="8 9" key="1">
    <citation type="journal article" date="2020" name="Mol. Plant">
        <title>The Chromosome-Based Rubber Tree Genome Provides New Insights into Spurge Genome Evolution and Rubber Biosynthesis.</title>
        <authorList>
            <person name="Liu J."/>
            <person name="Shi C."/>
            <person name="Shi C.C."/>
            <person name="Li W."/>
            <person name="Zhang Q.J."/>
            <person name="Zhang Y."/>
            <person name="Li K."/>
            <person name="Lu H.F."/>
            <person name="Shi C."/>
            <person name="Zhu S.T."/>
            <person name="Xiao Z.Y."/>
            <person name="Nan H."/>
            <person name="Yue Y."/>
            <person name="Zhu X.G."/>
            <person name="Wu Y."/>
            <person name="Hong X.N."/>
            <person name="Fan G.Y."/>
            <person name="Tong Y."/>
            <person name="Zhang D."/>
            <person name="Mao C.L."/>
            <person name="Liu Y.L."/>
            <person name="Hao S.J."/>
            <person name="Liu W.Q."/>
            <person name="Lv M.Q."/>
            <person name="Zhang H.B."/>
            <person name="Liu Y."/>
            <person name="Hu-Tang G.R."/>
            <person name="Wang J.P."/>
            <person name="Wang J.H."/>
            <person name="Sun Y.H."/>
            <person name="Ni S.B."/>
            <person name="Chen W.B."/>
            <person name="Zhang X.C."/>
            <person name="Jiao Y.N."/>
            <person name="Eichler E.E."/>
            <person name="Li G.H."/>
            <person name="Liu X."/>
            <person name="Gao L.Z."/>
        </authorList>
    </citation>
    <scope>NUCLEOTIDE SEQUENCE [LARGE SCALE GENOMIC DNA]</scope>
    <source>
        <strain evidence="9">cv. GT1</strain>
        <tissue evidence="8">Leaf</tissue>
    </source>
</reference>
<dbReference type="GO" id="GO:0016887">
    <property type="term" value="F:ATP hydrolysis activity"/>
    <property type="evidence" value="ECO:0007669"/>
    <property type="project" value="InterPro"/>
</dbReference>
<evidence type="ECO:0000256" key="5">
    <source>
        <dbReference type="SAM" id="Coils"/>
    </source>
</evidence>
<dbReference type="SUPFAM" id="SSF110942">
    <property type="entry name" value="HSP90 C-terminal domain"/>
    <property type="match status" value="1"/>
</dbReference>
<feature type="region of interest" description="Disordered" evidence="6">
    <location>
        <begin position="524"/>
        <end position="556"/>
    </location>
</feature>
<dbReference type="AlphaFoldDB" id="A0A6A6K8I0"/>
<dbReference type="PRINTS" id="PR01544">
    <property type="entry name" value="ARATH130DUF"/>
</dbReference>
<keyword evidence="2" id="KW-0547">Nucleotide-binding</keyword>
<dbReference type="PANTHER" id="PTHR21736:SF37">
    <property type="entry name" value="PROTEIN OBERON 2"/>
    <property type="match status" value="1"/>
</dbReference>
<dbReference type="EMBL" id="JAAGAX010000018">
    <property type="protein sequence ID" value="KAF2284814.1"/>
    <property type="molecule type" value="Genomic_DNA"/>
</dbReference>
<dbReference type="InterPro" id="IPR037196">
    <property type="entry name" value="HSP90_C"/>
</dbReference>
<feature type="domain" description="Oberon coiled-coil region" evidence="7">
    <location>
        <begin position="395"/>
        <end position="528"/>
    </location>
</feature>
<feature type="compositionally biased region" description="Polar residues" evidence="6">
    <location>
        <begin position="187"/>
        <end position="203"/>
    </location>
</feature>
<evidence type="ECO:0000256" key="2">
    <source>
        <dbReference type="ARBA" id="ARBA00022741"/>
    </source>
</evidence>
<dbReference type="InterPro" id="IPR004082">
    <property type="entry name" value="OBERON"/>
</dbReference>
<dbReference type="InterPro" id="IPR001404">
    <property type="entry name" value="Hsp90_fam"/>
</dbReference>
<feature type="region of interest" description="Disordered" evidence="6">
    <location>
        <begin position="167"/>
        <end position="221"/>
    </location>
</feature>
<evidence type="ECO:0000256" key="4">
    <source>
        <dbReference type="ARBA" id="ARBA00023186"/>
    </source>
</evidence>
<dbReference type="InterPro" id="IPR032535">
    <property type="entry name" value="Oberon_CC"/>
</dbReference>
<sequence length="556" mass="62372">MKQEFGQTCDWIKKRLGDKVASVQISNRLSSSPCVLVSGKFGWSANMERLMKSQTVGDMSSLEFMRGRRVFEINPEHAIIKNLNEACRINPDDEDALKAIDLLYDAALVSSGFTPENPAQLGGKIYEMMGIAISGKWSTHASPQPHIPETLEAEVVEPVEAAFSKNVASTTATSPRRTTDIPVASLFRSSPVSDAQEPRSNSDNIRESPTESASSRETWPTADAVMAKKLENGKAENDCHEQSVIHRVSSAVKISLRDIARERVDIISEKMQSLPDEFLEELKNGLRVILEGNGGSQHREEFLILQKLVQNRSDLTAKTLIRAQRVQLEILVAINTGIQAFLHPKLEVDSPKSLENGEDGRLIAPQEACNRIAEVVQEAIRKMEMVADEKMRMFKKAHIALEACDRELEEKAKEVTELKLDRQKKKIQIEELERIVRLKQAEADMFQLKANEAKREAERLQRIALAKTDKSEEEYASSYLKLRLSEAEAEKQYLFEKIKLQEGSRTSQSSGGGDPSQVVAYSKIHDLLNGYNGPPKSELQPNERHHFRTNPRGNAF</sequence>
<dbReference type="FunFam" id="1.20.120.790:FF:000001">
    <property type="entry name" value="Heat shock protein 90 alpha"/>
    <property type="match status" value="1"/>
</dbReference>
<proteinExistence type="inferred from homology"/>
<evidence type="ECO:0000313" key="9">
    <source>
        <dbReference type="Proteomes" id="UP000467840"/>
    </source>
</evidence>
<dbReference type="GO" id="GO:0051082">
    <property type="term" value="F:unfolded protein binding"/>
    <property type="evidence" value="ECO:0007669"/>
    <property type="project" value="InterPro"/>
</dbReference>
<dbReference type="Gene3D" id="1.20.120.790">
    <property type="entry name" value="Heat shock protein 90, C-terminal domain"/>
    <property type="match status" value="1"/>
</dbReference>
<dbReference type="GO" id="GO:0010468">
    <property type="term" value="P:regulation of gene expression"/>
    <property type="evidence" value="ECO:0007669"/>
    <property type="project" value="TreeGrafter"/>
</dbReference>
<dbReference type="GO" id="GO:0005524">
    <property type="term" value="F:ATP binding"/>
    <property type="evidence" value="ECO:0007669"/>
    <property type="project" value="UniProtKB-KW"/>
</dbReference>
<name>A0A6A6K8I0_HEVBR</name>
<evidence type="ECO:0000313" key="8">
    <source>
        <dbReference type="EMBL" id="KAF2284814.1"/>
    </source>
</evidence>
<accession>A0A6A6K8I0</accession>
<dbReference type="GO" id="GO:0140662">
    <property type="term" value="F:ATP-dependent protein folding chaperone"/>
    <property type="evidence" value="ECO:0007669"/>
    <property type="project" value="InterPro"/>
</dbReference>
<feature type="compositionally biased region" description="Low complexity" evidence="6">
    <location>
        <begin position="167"/>
        <end position="176"/>
    </location>
</feature>
<keyword evidence="9" id="KW-1185">Reference proteome</keyword>
<evidence type="ECO:0000256" key="3">
    <source>
        <dbReference type="ARBA" id="ARBA00022840"/>
    </source>
</evidence>
<dbReference type="GO" id="GO:0010492">
    <property type="term" value="P:maintenance of shoot apical meristem identity"/>
    <property type="evidence" value="ECO:0007669"/>
    <property type="project" value="TreeGrafter"/>
</dbReference>
<feature type="coiled-coil region" evidence="5">
    <location>
        <begin position="401"/>
        <end position="470"/>
    </location>
</feature>
<organism evidence="8 9">
    <name type="scientific">Hevea brasiliensis</name>
    <name type="common">Para rubber tree</name>
    <name type="synonym">Siphonia brasiliensis</name>
    <dbReference type="NCBI Taxonomy" id="3981"/>
    <lineage>
        <taxon>Eukaryota</taxon>
        <taxon>Viridiplantae</taxon>
        <taxon>Streptophyta</taxon>
        <taxon>Embryophyta</taxon>
        <taxon>Tracheophyta</taxon>
        <taxon>Spermatophyta</taxon>
        <taxon>Magnoliopsida</taxon>
        <taxon>eudicotyledons</taxon>
        <taxon>Gunneridae</taxon>
        <taxon>Pentapetalae</taxon>
        <taxon>rosids</taxon>
        <taxon>fabids</taxon>
        <taxon>Malpighiales</taxon>
        <taxon>Euphorbiaceae</taxon>
        <taxon>Crotonoideae</taxon>
        <taxon>Micrandreae</taxon>
        <taxon>Hevea</taxon>
    </lineage>
</organism>
<evidence type="ECO:0000259" key="7">
    <source>
        <dbReference type="Pfam" id="PF16312"/>
    </source>
</evidence>
<keyword evidence="4" id="KW-0143">Chaperone</keyword>
<dbReference type="Pfam" id="PF00183">
    <property type="entry name" value="HSP90"/>
    <property type="match status" value="1"/>
</dbReference>
<keyword evidence="5" id="KW-0175">Coiled coil</keyword>
<dbReference type="PANTHER" id="PTHR21736">
    <property type="entry name" value="VERNALIZATION-INSENSITIVE PROTEIN 3"/>
    <property type="match status" value="1"/>
</dbReference>
<evidence type="ECO:0000256" key="6">
    <source>
        <dbReference type="SAM" id="MobiDB-lite"/>
    </source>
</evidence>
<dbReference type="GO" id="GO:0010078">
    <property type="term" value="P:maintenance of root meristem identity"/>
    <property type="evidence" value="ECO:0007669"/>
    <property type="project" value="TreeGrafter"/>
</dbReference>
<gene>
    <name evidence="8" type="ORF">GH714_030733</name>
</gene>
<dbReference type="GO" id="GO:0005634">
    <property type="term" value="C:nucleus"/>
    <property type="evidence" value="ECO:0007669"/>
    <property type="project" value="TreeGrafter"/>
</dbReference>
<dbReference type="GO" id="GO:0010071">
    <property type="term" value="P:root meristem specification"/>
    <property type="evidence" value="ECO:0007669"/>
    <property type="project" value="TreeGrafter"/>
</dbReference>
<dbReference type="Proteomes" id="UP000467840">
    <property type="component" value="Chromosome 12"/>
</dbReference>
<keyword evidence="3" id="KW-0067">ATP-binding</keyword>
<comment type="caution">
    <text evidence="8">The sequence shown here is derived from an EMBL/GenBank/DDBJ whole genome shotgun (WGS) entry which is preliminary data.</text>
</comment>
<evidence type="ECO:0000256" key="1">
    <source>
        <dbReference type="ARBA" id="ARBA00008239"/>
    </source>
</evidence>
<comment type="similarity">
    <text evidence="1">Belongs to the heat shock protein 90 family.</text>
</comment>